<dbReference type="SUPFAM" id="SSF53901">
    <property type="entry name" value="Thiolase-like"/>
    <property type="match status" value="1"/>
</dbReference>
<dbReference type="PROSITE" id="PS52004">
    <property type="entry name" value="KS3_2"/>
    <property type="match status" value="1"/>
</dbReference>
<dbReference type="InterPro" id="IPR020841">
    <property type="entry name" value="PKS_Beta-ketoAc_synthase_dom"/>
</dbReference>
<protein>
    <submittedName>
        <fullName evidence="4">Polyketide synthase, type I</fullName>
    </submittedName>
</protein>
<proteinExistence type="predicted"/>
<dbReference type="Gene3D" id="3.40.47.10">
    <property type="match status" value="1"/>
</dbReference>
<dbReference type="Pfam" id="PF02801">
    <property type="entry name" value="Ketoacyl-synt_C"/>
    <property type="match status" value="1"/>
</dbReference>
<dbReference type="InterPro" id="IPR014030">
    <property type="entry name" value="Ketoacyl_synth_N"/>
</dbReference>
<dbReference type="InterPro" id="IPR014031">
    <property type="entry name" value="Ketoacyl_synth_C"/>
</dbReference>
<dbReference type="Pfam" id="PF00109">
    <property type="entry name" value="ketoacyl-synt"/>
    <property type="match status" value="1"/>
</dbReference>
<feature type="domain" description="Ketosynthase family 3 (KS3)" evidence="3">
    <location>
        <begin position="4"/>
        <end position="370"/>
    </location>
</feature>
<evidence type="ECO:0000313" key="4">
    <source>
        <dbReference type="EMBL" id="HAW75664.1"/>
    </source>
</evidence>
<dbReference type="GO" id="GO:0005886">
    <property type="term" value="C:plasma membrane"/>
    <property type="evidence" value="ECO:0007669"/>
    <property type="project" value="TreeGrafter"/>
</dbReference>
<dbReference type="PANTHER" id="PTHR43775">
    <property type="entry name" value="FATTY ACID SYNTHASE"/>
    <property type="match status" value="1"/>
</dbReference>
<dbReference type="GO" id="GO:0071770">
    <property type="term" value="P:DIM/DIP cell wall layer assembly"/>
    <property type="evidence" value="ECO:0007669"/>
    <property type="project" value="TreeGrafter"/>
</dbReference>
<gene>
    <name evidence="4" type="ORF">DCW74_08015</name>
</gene>
<dbReference type="EMBL" id="DNAN01000277">
    <property type="protein sequence ID" value="HAW75664.1"/>
    <property type="molecule type" value="Genomic_DNA"/>
</dbReference>
<dbReference type="PANTHER" id="PTHR43775:SF37">
    <property type="entry name" value="SI:DKEY-61P9.11"/>
    <property type="match status" value="1"/>
</dbReference>
<evidence type="ECO:0000313" key="5">
    <source>
        <dbReference type="Proteomes" id="UP000263517"/>
    </source>
</evidence>
<evidence type="ECO:0000256" key="2">
    <source>
        <dbReference type="ARBA" id="ARBA00022553"/>
    </source>
</evidence>
<dbReference type="CDD" id="cd00833">
    <property type="entry name" value="PKS"/>
    <property type="match status" value="1"/>
</dbReference>
<keyword evidence="1" id="KW-0596">Phosphopantetheine</keyword>
<name>A0A350P2Z7_9ALTE</name>
<dbReference type="InterPro" id="IPR050091">
    <property type="entry name" value="PKS_NRPS_Biosynth_Enz"/>
</dbReference>
<sequence>MPKFDEIAIVGLYCRLPDSPTPHAFWQNLLEKHCAIHNHRDPSSPEPKDWASYRAIIEKVDCFDYEHFGFSIEQAKATSPQHRLLLEACASTLDKLTSNGICLPELTGVLASEASDHLYWQALAEESATPLAAYQNLLGNDKDFLATQIAYKLNLHGPSFTIQTGCSSSLVATHLACRSLQMRDLDLALVGGVSAALPLSQPEPHIEGMIYAANGLCQPYTNKASGTVNGMGVVVIALQRLSDAIEQNNPIWAVIKGSAINNDGSNKVSFTSPAVDSHINVINKALKDAGIDANQVASIEGHGTGTSLGDAIELTALHSVYGQQRKNPCYLGSVKANIGHLDAVSGLASLAKVTLSLSQGILPPQRYAED</sequence>
<dbReference type="AlphaFoldDB" id="A0A350P2Z7"/>
<evidence type="ECO:0000259" key="3">
    <source>
        <dbReference type="PROSITE" id="PS52004"/>
    </source>
</evidence>
<dbReference type="InterPro" id="IPR016039">
    <property type="entry name" value="Thiolase-like"/>
</dbReference>
<comment type="caution">
    <text evidence="4">The sequence shown here is derived from an EMBL/GenBank/DDBJ whole genome shotgun (WGS) entry which is preliminary data.</text>
</comment>
<dbReference type="GO" id="GO:0005737">
    <property type="term" value="C:cytoplasm"/>
    <property type="evidence" value="ECO:0007669"/>
    <property type="project" value="TreeGrafter"/>
</dbReference>
<dbReference type="SMART" id="SM00825">
    <property type="entry name" value="PKS_KS"/>
    <property type="match status" value="1"/>
</dbReference>
<accession>A0A350P2Z7</accession>
<keyword evidence="2" id="KW-0597">Phosphoprotein</keyword>
<dbReference type="GO" id="GO:0006633">
    <property type="term" value="P:fatty acid biosynthetic process"/>
    <property type="evidence" value="ECO:0007669"/>
    <property type="project" value="TreeGrafter"/>
</dbReference>
<organism evidence="4 5">
    <name type="scientific">Alteromonas australica</name>
    <dbReference type="NCBI Taxonomy" id="589873"/>
    <lineage>
        <taxon>Bacteria</taxon>
        <taxon>Pseudomonadati</taxon>
        <taxon>Pseudomonadota</taxon>
        <taxon>Gammaproteobacteria</taxon>
        <taxon>Alteromonadales</taxon>
        <taxon>Alteromonadaceae</taxon>
        <taxon>Alteromonas/Salinimonas group</taxon>
        <taxon>Alteromonas</taxon>
    </lineage>
</organism>
<dbReference type="Proteomes" id="UP000263517">
    <property type="component" value="Unassembled WGS sequence"/>
</dbReference>
<reference evidence="4 5" key="1">
    <citation type="journal article" date="2018" name="Nat. Biotechnol.">
        <title>A standardized bacterial taxonomy based on genome phylogeny substantially revises the tree of life.</title>
        <authorList>
            <person name="Parks D.H."/>
            <person name="Chuvochina M."/>
            <person name="Waite D.W."/>
            <person name="Rinke C."/>
            <person name="Skarshewski A."/>
            <person name="Chaumeil P.A."/>
            <person name="Hugenholtz P."/>
        </authorList>
    </citation>
    <scope>NUCLEOTIDE SEQUENCE [LARGE SCALE GENOMIC DNA]</scope>
    <source>
        <strain evidence="4">UBA11978</strain>
    </source>
</reference>
<feature type="non-terminal residue" evidence="4">
    <location>
        <position position="370"/>
    </location>
</feature>
<dbReference type="GO" id="GO:0004312">
    <property type="term" value="F:fatty acid synthase activity"/>
    <property type="evidence" value="ECO:0007669"/>
    <property type="project" value="TreeGrafter"/>
</dbReference>
<evidence type="ECO:0000256" key="1">
    <source>
        <dbReference type="ARBA" id="ARBA00022450"/>
    </source>
</evidence>